<dbReference type="Proteomes" id="UP000559256">
    <property type="component" value="Unassembled WGS sequence"/>
</dbReference>
<proteinExistence type="predicted"/>
<dbReference type="OrthoDB" id="3064354at2759"/>
<evidence type="ECO:0000313" key="1">
    <source>
        <dbReference type="EMBL" id="KAF5350750.1"/>
    </source>
</evidence>
<organism evidence="1 2">
    <name type="scientific">Tetrapyrgos nigripes</name>
    <dbReference type="NCBI Taxonomy" id="182062"/>
    <lineage>
        <taxon>Eukaryota</taxon>
        <taxon>Fungi</taxon>
        <taxon>Dikarya</taxon>
        <taxon>Basidiomycota</taxon>
        <taxon>Agaricomycotina</taxon>
        <taxon>Agaricomycetes</taxon>
        <taxon>Agaricomycetidae</taxon>
        <taxon>Agaricales</taxon>
        <taxon>Marasmiineae</taxon>
        <taxon>Marasmiaceae</taxon>
        <taxon>Tetrapyrgos</taxon>
    </lineage>
</organism>
<evidence type="ECO:0008006" key="3">
    <source>
        <dbReference type="Google" id="ProtNLM"/>
    </source>
</evidence>
<dbReference type="AlphaFoldDB" id="A0A8H5CZA7"/>
<keyword evidence="2" id="KW-1185">Reference proteome</keyword>
<evidence type="ECO:0000313" key="2">
    <source>
        <dbReference type="Proteomes" id="UP000559256"/>
    </source>
</evidence>
<dbReference type="EMBL" id="JAACJM010000073">
    <property type="protein sequence ID" value="KAF5350750.1"/>
    <property type="molecule type" value="Genomic_DNA"/>
</dbReference>
<reference evidence="1 2" key="1">
    <citation type="journal article" date="2020" name="ISME J.">
        <title>Uncovering the hidden diversity of litter-decomposition mechanisms in mushroom-forming fungi.</title>
        <authorList>
            <person name="Floudas D."/>
            <person name="Bentzer J."/>
            <person name="Ahren D."/>
            <person name="Johansson T."/>
            <person name="Persson P."/>
            <person name="Tunlid A."/>
        </authorList>
    </citation>
    <scope>NUCLEOTIDE SEQUENCE [LARGE SCALE GENOMIC DNA]</scope>
    <source>
        <strain evidence="1 2">CBS 291.85</strain>
    </source>
</reference>
<name>A0A8H5CZA7_9AGAR</name>
<accession>A0A8H5CZA7</accession>
<gene>
    <name evidence="1" type="ORF">D9758_010378</name>
</gene>
<comment type="caution">
    <text evidence="1">The sequence shown here is derived from an EMBL/GenBank/DDBJ whole genome shotgun (WGS) entry which is preliminary data.</text>
</comment>
<protein>
    <recommendedName>
        <fullName evidence="3">DDE-1 domain-containing protein</fullName>
    </recommendedName>
</protein>
<sequence length="106" mass="11693">MQVSPSHPMVGLIKSLDFCGWRRILNSIPDLILHLNVKLSGVSSSLMATTPTVHFAEEHQIIIICLPPHTTHALQLCDIGVFGPLAVKWKSLITSLDSQLSRPPIY</sequence>